<evidence type="ECO:0000256" key="2">
    <source>
        <dbReference type="ARBA" id="ARBA00004555"/>
    </source>
</evidence>
<keyword evidence="15" id="KW-1185">Reference proteome</keyword>
<keyword evidence="7" id="KW-0333">Golgi apparatus</keyword>
<dbReference type="PANTHER" id="PTHR11753">
    <property type="entry name" value="ADAPTOR COMPLEXES SMALL SUBUNIT FAMILY"/>
    <property type="match status" value="1"/>
</dbReference>
<dbReference type="InterPro" id="IPR011012">
    <property type="entry name" value="Longin-like_dom_sf"/>
</dbReference>
<keyword evidence="8" id="KW-0472">Membrane</keyword>
<keyword evidence="9" id="KW-0168">Coated pit</keyword>
<dbReference type="CDD" id="cd14831">
    <property type="entry name" value="AP1_sigma"/>
    <property type="match status" value="1"/>
</dbReference>
<gene>
    <name evidence="14" type="ORF">APICC_00506</name>
</gene>
<evidence type="ECO:0000256" key="1">
    <source>
        <dbReference type="ARBA" id="ARBA00004180"/>
    </source>
</evidence>
<comment type="subcellular location">
    <subcellularLocation>
        <location evidence="1">Cytoplasmic vesicle membrane</location>
        <topology evidence="1">Peripheral membrane protein</topology>
        <orientation evidence="1">Cytoplasmic side</orientation>
    </subcellularLocation>
    <subcellularLocation>
        <location evidence="2">Golgi apparatus</location>
    </subcellularLocation>
    <subcellularLocation>
        <location evidence="3">Membrane</location>
        <location evidence="3">Clathrin-coated pit</location>
    </subcellularLocation>
</comment>
<feature type="domain" description="FAST kinase-like protein subdomain 2" evidence="13">
    <location>
        <begin position="367"/>
        <end position="452"/>
    </location>
</feature>
<keyword evidence="5" id="KW-0813">Transport</keyword>
<evidence type="ECO:0000256" key="7">
    <source>
        <dbReference type="ARBA" id="ARBA00023034"/>
    </source>
</evidence>
<evidence type="ECO:0000256" key="11">
    <source>
        <dbReference type="ARBA" id="ARBA00065677"/>
    </source>
</evidence>
<evidence type="ECO:0000259" key="12">
    <source>
        <dbReference type="Pfam" id="PF01217"/>
    </source>
</evidence>
<keyword evidence="6" id="KW-0653">Protein transport</keyword>
<dbReference type="InterPro" id="IPR000804">
    <property type="entry name" value="Clathrin_sm-chain_CS"/>
</dbReference>
<accession>A0A2A3EPS6</accession>
<keyword evidence="10" id="KW-0968">Cytoplasmic vesicle</keyword>
<reference evidence="14 15" key="1">
    <citation type="submission" date="2014-07" db="EMBL/GenBank/DDBJ databases">
        <title>Genomic and transcriptomic analysis on Apis cerana provide comprehensive insights into honey bee biology.</title>
        <authorList>
            <person name="Diao Q."/>
            <person name="Sun L."/>
            <person name="Zheng H."/>
            <person name="Zheng H."/>
            <person name="Xu S."/>
            <person name="Wang S."/>
            <person name="Zeng Z."/>
            <person name="Hu F."/>
            <person name="Su S."/>
            <person name="Wu J."/>
        </authorList>
    </citation>
    <scope>NUCLEOTIDE SEQUENCE [LARGE SCALE GENOMIC DNA]</scope>
    <source>
        <tissue evidence="14">Pupae without intestine</tissue>
    </source>
</reference>
<comment type="similarity">
    <text evidence="4">Belongs to the adaptor complexes small subunit family.</text>
</comment>
<evidence type="ECO:0000256" key="8">
    <source>
        <dbReference type="ARBA" id="ARBA00023136"/>
    </source>
</evidence>
<dbReference type="SUPFAM" id="SSF64356">
    <property type="entry name" value="SNARE-like"/>
    <property type="match status" value="1"/>
</dbReference>
<dbReference type="EMBL" id="KZ288197">
    <property type="protein sequence ID" value="PBC33717.1"/>
    <property type="molecule type" value="Genomic_DNA"/>
</dbReference>
<dbReference type="InterPro" id="IPR022775">
    <property type="entry name" value="AP_mu_sigma_su"/>
</dbReference>
<evidence type="ECO:0000256" key="10">
    <source>
        <dbReference type="ARBA" id="ARBA00023329"/>
    </source>
</evidence>
<evidence type="ECO:0000256" key="4">
    <source>
        <dbReference type="ARBA" id="ARBA00006972"/>
    </source>
</evidence>
<dbReference type="OrthoDB" id="6501018at2759"/>
<dbReference type="GO" id="GO:0030121">
    <property type="term" value="C:AP-1 adaptor complex"/>
    <property type="evidence" value="ECO:0007669"/>
    <property type="project" value="InterPro"/>
</dbReference>
<evidence type="ECO:0000313" key="14">
    <source>
        <dbReference type="EMBL" id="PBC33717.1"/>
    </source>
</evidence>
<dbReference type="InterPro" id="IPR044733">
    <property type="entry name" value="AP1_sigma"/>
</dbReference>
<comment type="subunit">
    <text evidence="11">Adaptor protein complex 1 (AP-1) is a heterotetramer composed of two large adaptins (gamma-type subunit AP1G1 and beta-type subunit AP1B1), a medium adaptin (mu-type subunit AP1M1 or AP1M2) and a small adaptin (sigma-type subunit AP1S1 or AP1S2 or AP1S3).</text>
</comment>
<dbReference type="PROSITE" id="PS00989">
    <property type="entry name" value="CLAT_ADAPTOR_S"/>
    <property type="match status" value="1"/>
</dbReference>
<sequence length="653" mass="75733">MLQFNGTFSTIATRLTSRFLWRLNATLITNTATVTSESKVNIEVNNDQVKEMESHVTMNNIQGMEFNELKINLCKNLNIKPIIITKIEQAQTVNELLEIMKISLKSQDDIFNALKTITIWASKNSKNDLNNICKKNFIQTKKTEENIGQIKNLNISTENDLSAYSDLSTSQMIKEINKLAYKGDRNIQLLNFFFQNIIEYHNILSAGACSNLMFNMNKLSYSDERLLKKICKDFIENKKNKKNIITAVTTVSILKSMAQVRYKNNKFLNFICEDIINSKTNLTAKQITSILHSFALLGYYSDHINKLIEIYVSDSLIKNQKFVYSINLIWSFAVLKMLQNTHAEYVLDEEFLSKLTLIDDKRILSYKLKLLNINGYAQCALKNYSGPFLNKEIVPDIVNIRSKQKKAYIDTLELTLQNMLPSPSYYKMNINTKMGFLLDAELCVDLNLNFIPIDNQEKMFIKIALILLDYYDMCLGDSNHHGLIKLYSHLLECKKYKMQFMLLFSRQGKLRLQKWYVAHPDKLKKKITRELITTILARKPKMSSFLEWKDVKVVYKRYASLYFCCAIEQNDNELLTLEIIHRYVELLDKYFGSVCELDIIFNFEKAYFILDELLVGGEIQETSKKNVLKAIAAQDLLQEEETPQGFFEDHGLG</sequence>
<evidence type="ECO:0000256" key="9">
    <source>
        <dbReference type="ARBA" id="ARBA00023176"/>
    </source>
</evidence>
<organism evidence="14 15">
    <name type="scientific">Apis cerana cerana</name>
    <name type="common">Oriental honeybee</name>
    <dbReference type="NCBI Taxonomy" id="94128"/>
    <lineage>
        <taxon>Eukaryota</taxon>
        <taxon>Metazoa</taxon>
        <taxon>Ecdysozoa</taxon>
        <taxon>Arthropoda</taxon>
        <taxon>Hexapoda</taxon>
        <taxon>Insecta</taxon>
        <taxon>Pterygota</taxon>
        <taxon>Neoptera</taxon>
        <taxon>Endopterygota</taxon>
        <taxon>Hymenoptera</taxon>
        <taxon>Apocrita</taxon>
        <taxon>Aculeata</taxon>
        <taxon>Apoidea</taxon>
        <taxon>Anthophila</taxon>
        <taxon>Apidae</taxon>
        <taxon>Apis</taxon>
    </lineage>
</organism>
<protein>
    <submittedName>
        <fullName evidence="14">AP-1 complex subunit sigma-2</fullName>
    </submittedName>
</protein>
<evidence type="ECO:0000256" key="5">
    <source>
        <dbReference type="ARBA" id="ARBA00022448"/>
    </source>
</evidence>
<dbReference type="GO" id="GO:0006886">
    <property type="term" value="P:intracellular protein transport"/>
    <property type="evidence" value="ECO:0007669"/>
    <property type="project" value="InterPro"/>
</dbReference>
<dbReference type="InterPro" id="IPR016635">
    <property type="entry name" value="AP_complex_ssu"/>
</dbReference>
<feature type="domain" description="AP complex mu/sigma subunit" evidence="12">
    <location>
        <begin position="498"/>
        <end position="636"/>
    </location>
</feature>
<dbReference type="GO" id="GO:0035615">
    <property type="term" value="F:clathrin adaptor activity"/>
    <property type="evidence" value="ECO:0007669"/>
    <property type="project" value="InterPro"/>
</dbReference>
<proteinExistence type="inferred from homology"/>
<dbReference type="Pfam" id="PF01217">
    <property type="entry name" value="Clat_adaptor_s"/>
    <property type="match status" value="1"/>
</dbReference>
<evidence type="ECO:0000313" key="15">
    <source>
        <dbReference type="Proteomes" id="UP000242457"/>
    </source>
</evidence>
<evidence type="ECO:0000256" key="6">
    <source>
        <dbReference type="ARBA" id="ARBA00022927"/>
    </source>
</evidence>
<dbReference type="InterPro" id="IPR013579">
    <property type="entry name" value="FAST_2"/>
</dbReference>
<evidence type="ECO:0000256" key="3">
    <source>
        <dbReference type="ARBA" id="ARBA00004600"/>
    </source>
</evidence>
<dbReference type="Gene3D" id="3.30.450.60">
    <property type="match status" value="1"/>
</dbReference>
<dbReference type="GO" id="GO:0005905">
    <property type="term" value="C:clathrin-coated pit"/>
    <property type="evidence" value="ECO:0007669"/>
    <property type="project" value="UniProtKB-SubCell"/>
</dbReference>
<dbReference type="FunFam" id="3.30.450.60:FF:000005">
    <property type="entry name" value="AP complex subunit sigma"/>
    <property type="match status" value="1"/>
</dbReference>
<name>A0A2A3EPS6_APICC</name>
<dbReference type="STRING" id="94128.A0A2A3EPS6"/>
<evidence type="ECO:0000259" key="13">
    <source>
        <dbReference type="Pfam" id="PF08368"/>
    </source>
</evidence>
<dbReference type="AlphaFoldDB" id="A0A2A3EPS6"/>
<dbReference type="Proteomes" id="UP000242457">
    <property type="component" value="Unassembled WGS sequence"/>
</dbReference>
<dbReference type="Pfam" id="PF08368">
    <property type="entry name" value="FAST_2"/>
    <property type="match status" value="1"/>
</dbReference>